<organism evidence="1 2">
    <name type="scientific">Iningainema tapete BLCC-T55</name>
    <dbReference type="NCBI Taxonomy" id="2748662"/>
    <lineage>
        <taxon>Bacteria</taxon>
        <taxon>Bacillati</taxon>
        <taxon>Cyanobacteriota</taxon>
        <taxon>Cyanophyceae</taxon>
        <taxon>Nostocales</taxon>
        <taxon>Scytonemataceae</taxon>
        <taxon>Iningainema tapete</taxon>
    </lineage>
</organism>
<name>A0A8J7BW73_9CYAN</name>
<dbReference type="EMBL" id="JACXAE010000013">
    <property type="protein sequence ID" value="MBD2771257.1"/>
    <property type="molecule type" value="Genomic_DNA"/>
</dbReference>
<evidence type="ECO:0000313" key="1">
    <source>
        <dbReference type="EMBL" id="MBD2771257.1"/>
    </source>
</evidence>
<sequence length="83" mass="9103">MNISASEVVARNQNKLLELIGYLEKHQSEIINYERRAAASKTIGSGRVEKGVDLIVGHRQKKKGMSWQTVGSKALAILKVALA</sequence>
<proteinExistence type="predicted"/>
<dbReference type="RefSeq" id="WP_190825541.1">
    <property type="nucleotide sequence ID" value="NZ_CAWPPI010000013.1"/>
</dbReference>
<accession>A0A8J7BW73</accession>
<evidence type="ECO:0000313" key="2">
    <source>
        <dbReference type="Proteomes" id="UP000629098"/>
    </source>
</evidence>
<protein>
    <submittedName>
        <fullName evidence="1">Uncharacterized protein</fullName>
    </submittedName>
</protein>
<dbReference type="AlphaFoldDB" id="A0A8J7BW73"/>
<comment type="caution">
    <text evidence="1">The sequence shown here is derived from an EMBL/GenBank/DDBJ whole genome shotgun (WGS) entry which is preliminary data.</text>
</comment>
<keyword evidence="2" id="KW-1185">Reference proteome</keyword>
<gene>
    <name evidence="1" type="ORF">ICL16_03730</name>
</gene>
<dbReference type="Proteomes" id="UP000629098">
    <property type="component" value="Unassembled WGS sequence"/>
</dbReference>
<reference evidence="1" key="1">
    <citation type="submission" date="2020-09" db="EMBL/GenBank/DDBJ databases">
        <title>Iningainema tapete sp. nov. (Scytonemataceae, Cyanobacteria) from greenhouses in central Florida (USA) produces two types of nodularin with biosynthetic potential for microcystin-LR and anabaenopeptins.</title>
        <authorList>
            <person name="Berthold D.E."/>
            <person name="Lefler F.W."/>
            <person name="Huang I.-S."/>
            <person name="Abdulla H."/>
            <person name="Zimba P.V."/>
            <person name="Laughinghouse H.D. IV."/>
        </authorList>
    </citation>
    <scope>NUCLEOTIDE SEQUENCE</scope>
    <source>
        <strain evidence="1">BLCCT55</strain>
    </source>
</reference>